<reference evidence="2 3" key="2">
    <citation type="submission" date="2018-11" db="EMBL/GenBank/DDBJ databases">
        <authorList>
            <consortium name="Pathogen Informatics"/>
        </authorList>
    </citation>
    <scope>NUCLEOTIDE SEQUENCE [LARGE SCALE GENOMIC DNA]</scope>
</reference>
<feature type="region of interest" description="Disordered" evidence="1">
    <location>
        <begin position="534"/>
        <end position="557"/>
    </location>
</feature>
<gene>
    <name evidence="2" type="ORF">TASK_LOCUS2659</name>
</gene>
<reference evidence="4" key="1">
    <citation type="submission" date="2017-02" db="UniProtKB">
        <authorList>
            <consortium name="WormBaseParasite"/>
        </authorList>
    </citation>
    <scope>IDENTIFICATION</scope>
</reference>
<dbReference type="EMBL" id="UYRS01002404">
    <property type="protein sequence ID" value="VDK25766.1"/>
    <property type="molecule type" value="Genomic_DNA"/>
</dbReference>
<evidence type="ECO:0000313" key="4">
    <source>
        <dbReference type="WBParaSite" id="TASK_0000265801-mRNA-1"/>
    </source>
</evidence>
<dbReference type="WBParaSite" id="TASK_0000265801-mRNA-1">
    <property type="protein sequence ID" value="TASK_0000265801-mRNA-1"/>
    <property type="gene ID" value="TASK_0000265801"/>
</dbReference>
<organism evidence="4">
    <name type="scientific">Taenia asiatica</name>
    <name type="common">Asian tapeworm</name>
    <dbReference type="NCBI Taxonomy" id="60517"/>
    <lineage>
        <taxon>Eukaryota</taxon>
        <taxon>Metazoa</taxon>
        <taxon>Spiralia</taxon>
        <taxon>Lophotrochozoa</taxon>
        <taxon>Platyhelminthes</taxon>
        <taxon>Cestoda</taxon>
        <taxon>Eucestoda</taxon>
        <taxon>Cyclophyllidea</taxon>
        <taxon>Taeniidae</taxon>
        <taxon>Taenia</taxon>
    </lineage>
</organism>
<evidence type="ECO:0000313" key="2">
    <source>
        <dbReference type="EMBL" id="VDK25766.1"/>
    </source>
</evidence>
<evidence type="ECO:0000313" key="3">
    <source>
        <dbReference type="Proteomes" id="UP000282613"/>
    </source>
</evidence>
<name>A0A0R3VZ14_TAEAS</name>
<sequence>MTAKDVKCDADWEMQRRDINAMRLSDYAAQISPPRPALTDAICQTIPANYTQADAPELLLSCAVQTQISVEILTRVFEGIRSHPCGGDNSTTVAQKLKIISVQVPSFDAVEQDLADAEEEYGPDRSYMPPSEGKRYTAVATASSKVESLQISSFSHSIGKNLRCVAMMTSKKVKCLADSDLPDYFDGRIDMDMYETLLQAKRHVPTSSTSVLVKPSPLHISSSLIATQICKLPITSAVQTYKTIESLSRPPLAEAIDVETILEQRTKTPLQMEPPPVEKSCLIVKEESLQSFVSKAPINVSTCTQTVGSTLRCTSTMPAKDVKFDADGEAQLSDTKGWSSSDYAALVRPSSINVKASQPLLSSSLILTQISKSSVTNSAQTHQTAEPLSHPLLPEGLLEDTRMVTPTIATRQEEPISMEETCLIVKEDSLQCLVSSAPTYISRCAQTVGPNMRCSSCMTSKEVKSDPDGLTQRGDSTEWSSLNYIALIKSKGVITKAFQPHMSSSLVVTQIYKSSVTNAVQTDEAFESLTRSLPMEGSDEETPLEQQTTPPLKVEPSPMEESCLIVKEDSLQCFVSTAPTNFSCTSTMTAKDISCDADVEIQCRDIAAMRSSDYAVQISPPRPTLIDAICQTIQDKYTQASAPKVFSSCAVQTRISVEILTRVFEDAHSQPQITEDFVEVALKRKPLPIELSSTNVEAKYASGKSHPLLIEKECYFSDSTALTESKSSQTCGISLSTGKNLRCVAMMTSMEVKCMADDDLSDRFDGRIDLDMYEALLQPKGHAPTSSTSVLVKPPPIHTSSSLIATQVSKSSITSATQTYKAFESLSQPVLQKQQTPTMLQLEPPPVEEPCLIHRSTSAPVRKQLAPL</sequence>
<protein>
    <submittedName>
        <fullName evidence="4">BRCA2</fullName>
    </submittedName>
</protein>
<accession>A0A0R3VZ14</accession>
<dbReference type="Proteomes" id="UP000282613">
    <property type="component" value="Unassembled WGS sequence"/>
</dbReference>
<keyword evidence="3" id="KW-1185">Reference proteome</keyword>
<evidence type="ECO:0000256" key="1">
    <source>
        <dbReference type="SAM" id="MobiDB-lite"/>
    </source>
</evidence>
<proteinExistence type="predicted"/>
<dbReference type="AlphaFoldDB" id="A0A0R3VZ14"/>